<evidence type="ECO:0000256" key="1">
    <source>
        <dbReference type="SAM" id="Phobius"/>
    </source>
</evidence>
<evidence type="ECO:0008006" key="4">
    <source>
        <dbReference type="Google" id="ProtNLM"/>
    </source>
</evidence>
<reference evidence="2 3" key="1">
    <citation type="submission" date="2021-03" db="EMBL/GenBank/DDBJ databases">
        <title>Genomic Encyclopedia of Type Strains, Phase IV (KMG-IV): sequencing the most valuable type-strain genomes for metagenomic binning, comparative biology and taxonomic classification.</title>
        <authorList>
            <person name="Goeker M."/>
        </authorList>
    </citation>
    <scope>NUCLEOTIDE SEQUENCE [LARGE SCALE GENOMIC DNA]</scope>
    <source>
        <strain evidence="2 3">DSM 23491</strain>
    </source>
</reference>
<sequence length="164" mass="18189">MTNKNQQAIGIFIIIAGIVILLGKWGVFSFLGKAFWPLIILVPGILLHVLYFGRMAPAGVLVPGGMLTVYGVLFFICNTWGWSLMSYLWPTFILGVATGLYEYYEFEQPKPRGVMTASVLLGVISIILLGFTLLRTSIIYVIAVLLIAGGIWMIWNRGKSSRGW</sequence>
<dbReference type="RefSeq" id="WP_209844663.1">
    <property type="nucleotide sequence ID" value="NZ_CBCRVE010000001.1"/>
</dbReference>
<feature type="transmembrane region" description="Helical" evidence="1">
    <location>
        <begin position="60"/>
        <end position="81"/>
    </location>
</feature>
<feature type="transmembrane region" description="Helical" evidence="1">
    <location>
        <begin position="87"/>
        <end position="104"/>
    </location>
</feature>
<organism evidence="2 3">
    <name type="scientific">Paenibacillus sediminis</name>
    <dbReference type="NCBI Taxonomy" id="664909"/>
    <lineage>
        <taxon>Bacteria</taxon>
        <taxon>Bacillati</taxon>
        <taxon>Bacillota</taxon>
        <taxon>Bacilli</taxon>
        <taxon>Bacillales</taxon>
        <taxon>Paenibacillaceae</taxon>
        <taxon>Paenibacillus</taxon>
    </lineage>
</organism>
<feature type="transmembrane region" description="Helical" evidence="1">
    <location>
        <begin position="137"/>
        <end position="155"/>
    </location>
</feature>
<keyword evidence="1" id="KW-0812">Transmembrane</keyword>
<accession>A0ABS4GZX1</accession>
<protein>
    <recommendedName>
        <fullName evidence="4">DUF5668 domain-containing protein</fullName>
    </recommendedName>
</protein>
<feature type="transmembrane region" description="Helical" evidence="1">
    <location>
        <begin position="113"/>
        <end position="131"/>
    </location>
</feature>
<evidence type="ECO:0000313" key="2">
    <source>
        <dbReference type="EMBL" id="MBP1935425.1"/>
    </source>
</evidence>
<keyword evidence="1" id="KW-0472">Membrane</keyword>
<dbReference type="Proteomes" id="UP001519273">
    <property type="component" value="Unassembled WGS sequence"/>
</dbReference>
<feature type="transmembrane region" description="Helical" evidence="1">
    <location>
        <begin position="7"/>
        <end position="28"/>
    </location>
</feature>
<dbReference type="EMBL" id="JAGGKP010000001">
    <property type="protein sequence ID" value="MBP1935425.1"/>
    <property type="molecule type" value="Genomic_DNA"/>
</dbReference>
<keyword evidence="1" id="KW-1133">Transmembrane helix</keyword>
<proteinExistence type="predicted"/>
<keyword evidence="3" id="KW-1185">Reference proteome</keyword>
<comment type="caution">
    <text evidence="2">The sequence shown here is derived from an EMBL/GenBank/DDBJ whole genome shotgun (WGS) entry which is preliminary data.</text>
</comment>
<evidence type="ECO:0000313" key="3">
    <source>
        <dbReference type="Proteomes" id="UP001519273"/>
    </source>
</evidence>
<gene>
    <name evidence="2" type="ORF">J2Z20_000286</name>
</gene>
<name>A0ABS4GZX1_9BACL</name>
<feature type="transmembrane region" description="Helical" evidence="1">
    <location>
        <begin position="34"/>
        <end position="53"/>
    </location>
</feature>